<feature type="compositionally biased region" description="Low complexity" evidence="1">
    <location>
        <begin position="181"/>
        <end position="211"/>
    </location>
</feature>
<feature type="region of interest" description="Disordered" evidence="1">
    <location>
        <begin position="105"/>
        <end position="124"/>
    </location>
</feature>
<feature type="compositionally biased region" description="Low complexity" evidence="1">
    <location>
        <begin position="155"/>
        <end position="174"/>
    </location>
</feature>
<protein>
    <submittedName>
        <fullName evidence="2">Uncharacterized protein</fullName>
    </submittedName>
</protein>
<dbReference type="Gramene" id="TuG1812G0500002650.01.T01">
    <property type="protein sequence ID" value="TuG1812G0500002650.01.T01.cds450794"/>
    <property type="gene ID" value="TuG1812G0500002650.01"/>
</dbReference>
<sequence>MLRSCGVCNSCSRPFLARVASNWYFCLRRRTLSLSCVVDTLTLSWARMWLWSLPMSLVEPGSTPLLARYVARPRRMRSSSSWLQSREGRFSGSGEGADMAALRGRLTRGSEAEPPPRGGESMGRELMGLMMDASARGRRAERSGETLSSSESAPAAGSRSASEATGAAESSESELMPGERALGLPPGLGDEGAALGAARRRSASASESSEL</sequence>
<organism evidence="2 3">
    <name type="scientific">Triticum urartu</name>
    <name type="common">Red wild einkorn</name>
    <name type="synonym">Crithodium urartu</name>
    <dbReference type="NCBI Taxonomy" id="4572"/>
    <lineage>
        <taxon>Eukaryota</taxon>
        <taxon>Viridiplantae</taxon>
        <taxon>Streptophyta</taxon>
        <taxon>Embryophyta</taxon>
        <taxon>Tracheophyta</taxon>
        <taxon>Spermatophyta</taxon>
        <taxon>Magnoliopsida</taxon>
        <taxon>Liliopsida</taxon>
        <taxon>Poales</taxon>
        <taxon>Poaceae</taxon>
        <taxon>BOP clade</taxon>
        <taxon>Pooideae</taxon>
        <taxon>Triticodae</taxon>
        <taxon>Triticeae</taxon>
        <taxon>Triticinae</taxon>
        <taxon>Triticum</taxon>
    </lineage>
</organism>
<dbReference type="EnsemblPlants" id="TuG1812G0500002650.01.T01">
    <property type="protein sequence ID" value="TuG1812G0500002650.01.T01.cds450794"/>
    <property type="gene ID" value="TuG1812G0500002650.01"/>
</dbReference>
<evidence type="ECO:0000256" key="1">
    <source>
        <dbReference type="SAM" id="MobiDB-lite"/>
    </source>
</evidence>
<gene>
    <name evidence="2" type="primary">LOC125509524</name>
</gene>
<dbReference type="Proteomes" id="UP000015106">
    <property type="component" value="Chromosome 5"/>
</dbReference>
<reference evidence="2" key="2">
    <citation type="submission" date="2018-03" db="EMBL/GenBank/DDBJ databases">
        <title>The Triticum urartu genome reveals the dynamic nature of wheat genome evolution.</title>
        <authorList>
            <person name="Ling H."/>
            <person name="Ma B."/>
            <person name="Shi X."/>
            <person name="Liu H."/>
            <person name="Dong L."/>
            <person name="Sun H."/>
            <person name="Cao Y."/>
            <person name="Gao Q."/>
            <person name="Zheng S."/>
            <person name="Li Y."/>
            <person name="Yu Y."/>
            <person name="Du H."/>
            <person name="Qi M."/>
            <person name="Li Y."/>
            <person name="Yu H."/>
            <person name="Cui Y."/>
            <person name="Wang N."/>
            <person name="Chen C."/>
            <person name="Wu H."/>
            <person name="Zhao Y."/>
            <person name="Zhang J."/>
            <person name="Li Y."/>
            <person name="Zhou W."/>
            <person name="Zhang B."/>
            <person name="Hu W."/>
            <person name="Eijk M."/>
            <person name="Tang J."/>
            <person name="Witsenboer H."/>
            <person name="Zhao S."/>
            <person name="Li Z."/>
            <person name="Zhang A."/>
            <person name="Wang D."/>
            <person name="Liang C."/>
        </authorList>
    </citation>
    <scope>NUCLEOTIDE SEQUENCE [LARGE SCALE GENOMIC DNA]</scope>
    <source>
        <strain evidence="2">cv. G1812</strain>
    </source>
</reference>
<keyword evidence="3" id="KW-1185">Reference proteome</keyword>
<feature type="region of interest" description="Disordered" evidence="1">
    <location>
        <begin position="134"/>
        <end position="211"/>
    </location>
</feature>
<name>A0A8R7QD26_TRIUA</name>
<dbReference type="AlphaFoldDB" id="A0A8R7QD26"/>
<reference evidence="3" key="1">
    <citation type="journal article" date="2013" name="Nature">
        <title>Draft genome of the wheat A-genome progenitor Triticum urartu.</title>
        <authorList>
            <person name="Ling H.Q."/>
            <person name="Zhao S."/>
            <person name="Liu D."/>
            <person name="Wang J."/>
            <person name="Sun H."/>
            <person name="Zhang C."/>
            <person name="Fan H."/>
            <person name="Li D."/>
            <person name="Dong L."/>
            <person name="Tao Y."/>
            <person name="Gao C."/>
            <person name="Wu H."/>
            <person name="Li Y."/>
            <person name="Cui Y."/>
            <person name="Guo X."/>
            <person name="Zheng S."/>
            <person name="Wang B."/>
            <person name="Yu K."/>
            <person name="Liang Q."/>
            <person name="Yang W."/>
            <person name="Lou X."/>
            <person name="Chen J."/>
            <person name="Feng M."/>
            <person name="Jian J."/>
            <person name="Zhang X."/>
            <person name="Luo G."/>
            <person name="Jiang Y."/>
            <person name="Liu J."/>
            <person name="Wang Z."/>
            <person name="Sha Y."/>
            <person name="Zhang B."/>
            <person name="Wu H."/>
            <person name="Tang D."/>
            <person name="Shen Q."/>
            <person name="Xue P."/>
            <person name="Zou S."/>
            <person name="Wang X."/>
            <person name="Liu X."/>
            <person name="Wang F."/>
            <person name="Yang Y."/>
            <person name="An X."/>
            <person name="Dong Z."/>
            <person name="Zhang K."/>
            <person name="Zhang X."/>
            <person name="Luo M.C."/>
            <person name="Dvorak J."/>
            <person name="Tong Y."/>
            <person name="Wang J."/>
            <person name="Yang H."/>
            <person name="Li Z."/>
            <person name="Wang D."/>
            <person name="Zhang A."/>
            <person name="Wang J."/>
        </authorList>
    </citation>
    <scope>NUCLEOTIDE SEQUENCE</scope>
    <source>
        <strain evidence="3">cv. G1812</strain>
    </source>
</reference>
<proteinExistence type="predicted"/>
<accession>A0A8R7QD26</accession>
<evidence type="ECO:0000313" key="2">
    <source>
        <dbReference type="EnsemblPlants" id="TuG1812G0500002650.01.T01.cds450794"/>
    </source>
</evidence>
<evidence type="ECO:0000313" key="3">
    <source>
        <dbReference type="Proteomes" id="UP000015106"/>
    </source>
</evidence>
<reference evidence="2" key="3">
    <citation type="submission" date="2022-06" db="UniProtKB">
        <authorList>
            <consortium name="EnsemblPlants"/>
        </authorList>
    </citation>
    <scope>IDENTIFICATION</scope>
</reference>